<organism evidence="5 6">
    <name type="scientific">Dreissena polymorpha</name>
    <name type="common">Zebra mussel</name>
    <name type="synonym">Mytilus polymorpha</name>
    <dbReference type="NCBI Taxonomy" id="45954"/>
    <lineage>
        <taxon>Eukaryota</taxon>
        <taxon>Metazoa</taxon>
        <taxon>Spiralia</taxon>
        <taxon>Lophotrochozoa</taxon>
        <taxon>Mollusca</taxon>
        <taxon>Bivalvia</taxon>
        <taxon>Autobranchia</taxon>
        <taxon>Heteroconchia</taxon>
        <taxon>Euheterodonta</taxon>
        <taxon>Imparidentia</taxon>
        <taxon>Neoheterodontei</taxon>
        <taxon>Myida</taxon>
        <taxon>Dreissenoidea</taxon>
        <taxon>Dreissenidae</taxon>
        <taxon>Dreissena</taxon>
    </lineage>
</organism>
<dbReference type="AlphaFoldDB" id="A0A9D4RAZ2"/>
<proteinExistence type="predicted"/>
<feature type="transmembrane region" description="Helical" evidence="2">
    <location>
        <begin position="222"/>
        <end position="245"/>
    </location>
</feature>
<protein>
    <recommendedName>
        <fullName evidence="4">EGF-like domain-containing protein</fullName>
    </recommendedName>
</protein>
<dbReference type="GO" id="GO:0005044">
    <property type="term" value="F:scavenger receptor activity"/>
    <property type="evidence" value="ECO:0007669"/>
    <property type="project" value="InterPro"/>
</dbReference>
<reference evidence="5" key="1">
    <citation type="journal article" date="2019" name="bioRxiv">
        <title>The Genome of the Zebra Mussel, Dreissena polymorpha: A Resource for Invasive Species Research.</title>
        <authorList>
            <person name="McCartney M.A."/>
            <person name="Auch B."/>
            <person name="Kono T."/>
            <person name="Mallez S."/>
            <person name="Zhang Y."/>
            <person name="Obille A."/>
            <person name="Becker A."/>
            <person name="Abrahante J.E."/>
            <person name="Garbe J."/>
            <person name="Badalamenti J.P."/>
            <person name="Herman A."/>
            <person name="Mangelson H."/>
            <person name="Liachko I."/>
            <person name="Sullivan S."/>
            <person name="Sone E.D."/>
            <person name="Koren S."/>
            <person name="Silverstein K.A.T."/>
            <person name="Beckman K.B."/>
            <person name="Gohl D.M."/>
        </authorList>
    </citation>
    <scope>NUCLEOTIDE SEQUENCE</scope>
    <source>
        <strain evidence="5">Duluth1</strain>
        <tissue evidence="5">Whole animal</tissue>
    </source>
</reference>
<evidence type="ECO:0000313" key="5">
    <source>
        <dbReference type="EMBL" id="KAH3859725.1"/>
    </source>
</evidence>
<dbReference type="OrthoDB" id="27819at2759"/>
<reference evidence="5" key="2">
    <citation type="submission" date="2020-11" db="EMBL/GenBank/DDBJ databases">
        <authorList>
            <person name="McCartney M.A."/>
            <person name="Auch B."/>
            <person name="Kono T."/>
            <person name="Mallez S."/>
            <person name="Becker A."/>
            <person name="Gohl D.M."/>
            <person name="Silverstein K.A.T."/>
            <person name="Koren S."/>
            <person name="Bechman K.B."/>
            <person name="Herman A."/>
            <person name="Abrahante J.E."/>
            <person name="Garbe J."/>
        </authorList>
    </citation>
    <scope>NUCLEOTIDE SEQUENCE</scope>
    <source>
        <strain evidence="5">Duluth1</strain>
        <tissue evidence="5">Whole animal</tissue>
    </source>
</reference>
<feature type="domain" description="EGF-like" evidence="4">
    <location>
        <begin position="183"/>
        <end position="210"/>
    </location>
</feature>
<keyword evidence="2" id="KW-0472">Membrane</keyword>
<dbReference type="PANTHER" id="PTHR24043:SF8">
    <property type="entry name" value="EGF-LIKE DOMAIN-CONTAINING PROTEIN"/>
    <property type="match status" value="1"/>
</dbReference>
<keyword evidence="6" id="KW-1185">Reference proteome</keyword>
<evidence type="ECO:0000256" key="3">
    <source>
        <dbReference type="SAM" id="SignalP"/>
    </source>
</evidence>
<dbReference type="PANTHER" id="PTHR24043">
    <property type="entry name" value="SCAVENGER RECEPTOR CLASS F"/>
    <property type="match status" value="1"/>
</dbReference>
<evidence type="ECO:0000256" key="2">
    <source>
        <dbReference type="SAM" id="Phobius"/>
    </source>
</evidence>
<evidence type="ECO:0000313" key="6">
    <source>
        <dbReference type="Proteomes" id="UP000828390"/>
    </source>
</evidence>
<comment type="caution">
    <text evidence="5">The sequence shown here is derived from an EMBL/GenBank/DDBJ whole genome shotgun (WGS) entry which is preliminary data.</text>
</comment>
<dbReference type="EMBL" id="JAIWYP010000003">
    <property type="protein sequence ID" value="KAH3859725.1"/>
    <property type="molecule type" value="Genomic_DNA"/>
</dbReference>
<name>A0A9D4RAZ2_DREPO</name>
<feature type="chain" id="PRO_5039700439" description="EGF-like domain-containing protein" evidence="3">
    <location>
        <begin position="24"/>
        <end position="298"/>
    </location>
</feature>
<accession>A0A9D4RAZ2</accession>
<dbReference type="SMART" id="SM00181">
    <property type="entry name" value="EGF"/>
    <property type="match status" value="4"/>
</dbReference>
<sequence>MIVRLLNQLSILNLFFAINASLAIHCEGNHIGDNCKYCKDGFYGLSCERLCNTKCKACHSQTYCYSCKNGFYGTNCQLLCPDTCQQCVFSSKCTMCIHGYFGEKCELMCNGHCFNRQCDKNTGICDKCSDGFFGQNCSRNCSSGCMAGVCERLSGTCHYGCHYGHTGLNCCPSGFAGIHCRENCSENCRICSSLSVCDMCKAGYNGNKCELENNEVVTFGEWKIAVVTITVGVGVIIIFVILVAAGRYMKRRQEQNELETLQMNEISMTGIHCSNATEGSNYNFLNDSRDIHQYEEVL</sequence>
<keyword evidence="2" id="KW-0812">Transmembrane</keyword>
<feature type="domain" description="EGF-like" evidence="4">
    <location>
        <begin position="79"/>
        <end position="106"/>
    </location>
</feature>
<evidence type="ECO:0000256" key="1">
    <source>
        <dbReference type="ARBA" id="ARBA00022536"/>
    </source>
</evidence>
<keyword evidence="2" id="KW-1133">Transmembrane helix</keyword>
<feature type="domain" description="EGF-like" evidence="4">
    <location>
        <begin position="108"/>
        <end position="138"/>
    </location>
</feature>
<feature type="signal peptide" evidence="3">
    <location>
        <begin position="1"/>
        <end position="23"/>
    </location>
</feature>
<dbReference type="Proteomes" id="UP000828390">
    <property type="component" value="Unassembled WGS sequence"/>
</dbReference>
<dbReference type="InterPro" id="IPR000742">
    <property type="entry name" value="EGF"/>
</dbReference>
<feature type="domain" description="EGF-like" evidence="4">
    <location>
        <begin position="50"/>
        <end position="77"/>
    </location>
</feature>
<evidence type="ECO:0000259" key="4">
    <source>
        <dbReference type="SMART" id="SM00181"/>
    </source>
</evidence>
<dbReference type="InterPro" id="IPR042635">
    <property type="entry name" value="MEGF10/SREC1/2-like"/>
</dbReference>
<gene>
    <name evidence="5" type="ORF">DPMN_102548</name>
</gene>
<dbReference type="Gene3D" id="2.170.300.10">
    <property type="entry name" value="Tie2 ligand-binding domain superfamily"/>
    <property type="match status" value="1"/>
</dbReference>
<keyword evidence="1" id="KW-0245">EGF-like domain</keyword>
<keyword evidence="3" id="KW-0732">Signal</keyword>